<evidence type="ECO:0000313" key="2">
    <source>
        <dbReference type="EMBL" id="RPA71989.1"/>
    </source>
</evidence>
<dbReference type="AlphaFoldDB" id="A0A3N4HC83"/>
<dbReference type="STRING" id="1160509.A0A3N4HC83"/>
<organism evidence="2 3">
    <name type="scientific">Ascobolus immersus RN42</name>
    <dbReference type="NCBI Taxonomy" id="1160509"/>
    <lineage>
        <taxon>Eukaryota</taxon>
        <taxon>Fungi</taxon>
        <taxon>Dikarya</taxon>
        <taxon>Ascomycota</taxon>
        <taxon>Pezizomycotina</taxon>
        <taxon>Pezizomycetes</taxon>
        <taxon>Pezizales</taxon>
        <taxon>Ascobolaceae</taxon>
        <taxon>Ascobolus</taxon>
    </lineage>
</organism>
<dbReference type="InterPro" id="IPR012312">
    <property type="entry name" value="Hemerythrin-like"/>
</dbReference>
<keyword evidence="3" id="KW-1185">Reference proteome</keyword>
<dbReference type="EMBL" id="ML119887">
    <property type="protein sequence ID" value="RPA71989.1"/>
    <property type="molecule type" value="Genomic_DNA"/>
</dbReference>
<feature type="domain" description="Hemerythrin-like" evidence="1">
    <location>
        <begin position="38"/>
        <end position="158"/>
    </location>
</feature>
<sequence>MSTPPTWHTTPYPLITTPKFTTPAPHDPFTLAATDMALVHNVIIRGLNSIHHQAPYISSLPTAEKLTFIKYCLFWFGFLHAHHTSEEEVMFPKISAAVGVPEVMEVNVTQHADFTPPLLEFKTYLDSLLADPDTFDSNKLISLIEAFAPTLTQHLHDEIPTLLNLRQHGDKIDILRISNEEGEHSMKSMSMTGETCWFMANLDLTYEGGIHKDFPPAPGVIKWWIRSVAWKWNGVCWRWGSCSKDGNPKALSIREL</sequence>
<evidence type="ECO:0000259" key="1">
    <source>
        <dbReference type="Pfam" id="PF01814"/>
    </source>
</evidence>
<dbReference type="PANTHER" id="PTHR38048">
    <property type="entry name" value="EXPRESSED PROTEIN"/>
    <property type="match status" value="1"/>
</dbReference>
<gene>
    <name evidence="2" type="ORF">BJ508DRAFT_245101</name>
</gene>
<reference evidence="2 3" key="1">
    <citation type="journal article" date="2018" name="Nat. Ecol. Evol.">
        <title>Pezizomycetes genomes reveal the molecular basis of ectomycorrhizal truffle lifestyle.</title>
        <authorList>
            <person name="Murat C."/>
            <person name="Payen T."/>
            <person name="Noel B."/>
            <person name="Kuo A."/>
            <person name="Morin E."/>
            <person name="Chen J."/>
            <person name="Kohler A."/>
            <person name="Krizsan K."/>
            <person name="Balestrini R."/>
            <person name="Da Silva C."/>
            <person name="Montanini B."/>
            <person name="Hainaut M."/>
            <person name="Levati E."/>
            <person name="Barry K.W."/>
            <person name="Belfiori B."/>
            <person name="Cichocki N."/>
            <person name="Clum A."/>
            <person name="Dockter R.B."/>
            <person name="Fauchery L."/>
            <person name="Guy J."/>
            <person name="Iotti M."/>
            <person name="Le Tacon F."/>
            <person name="Lindquist E.A."/>
            <person name="Lipzen A."/>
            <person name="Malagnac F."/>
            <person name="Mello A."/>
            <person name="Molinier V."/>
            <person name="Miyauchi S."/>
            <person name="Poulain J."/>
            <person name="Riccioni C."/>
            <person name="Rubini A."/>
            <person name="Sitrit Y."/>
            <person name="Splivallo R."/>
            <person name="Traeger S."/>
            <person name="Wang M."/>
            <person name="Zifcakova L."/>
            <person name="Wipf D."/>
            <person name="Zambonelli A."/>
            <person name="Paolocci F."/>
            <person name="Nowrousian M."/>
            <person name="Ottonello S."/>
            <person name="Baldrian P."/>
            <person name="Spatafora J.W."/>
            <person name="Henrissat B."/>
            <person name="Nagy L.G."/>
            <person name="Aury J.M."/>
            <person name="Wincker P."/>
            <person name="Grigoriev I.V."/>
            <person name="Bonfante P."/>
            <person name="Martin F.M."/>
        </authorList>
    </citation>
    <scope>NUCLEOTIDE SEQUENCE [LARGE SCALE GENOMIC DNA]</scope>
    <source>
        <strain evidence="2 3">RN42</strain>
    </source>
</reference>
<accession>A0A3N4HC83</accession>
<dbReference type="PANTHER" id="PTHR38048:SF2">
    <property type="entry name" value="HEMERYTHRIN-LIKE DOMAIN-CONTAINING PROTEIN"/>
    <property type="match status" value="1"/>
</dbReference>
<dbReference type="OrthoDB" id="58416at2759"/>
<dbReference type="InterPro" id="IPR053206">
    <property type="entry name" value="Dimeric_xanthone_biosynth"/>
</dbReference>
<evidence type="ECO:0000313" key="3">
    <source>
        <dbReference type="Proteomes" id="UP000275078"/>
    </source>
</evidence>
<dbReference type="CDD" id="cd12108">
    <property type="entry name" value="Hr-like"/>
    <property type="match status" value="1"/>
</dbReference>
<proteinExistence type="predicted"/>
<name>A0A3N4HC83_ASCIM</name>
<dbReference type="Gene3D" id="1.20.120.520">
    <property type="entry name" value="nmb1532 protein domain like"/>
    <property type="match status" value="1"/>
</dbReference>
<dbReference type="Pfam" id="PF01814">
    <property type="entry name" value="Hemerythrin"/>
    <property type="match status" value="1"/>
</dbReference>
<protein>
    <recommendedName>
        <fullName evidence="1">Hemerythrin-like domain-containing protein</fullName>
    </recommendedName>
</protein>
<dbReference type="Proteomes" id="UP000275078">
    <property type="component" value="Unassembled WGS sequence"/>
</dbReference>